<protein>
    <submittedName>
        <fullName evidence="1">Uncharacterized protein</fullName>
    </submittedName>
</protein>
<name>A0A0F9V6H0_9ZZZZ</name>
<evidence type="ECO:0000313" key="1">
    <source>
        <dbReference type="EMBL" id="KKN99594.1"/>
    </source>
</evidence>
<accession>A0A0F9V6H0</accession>
<sequence length="90" mass="10109">MPTFTPISYAGVESLSLRQLDELNAVPKGTSFKAFKRCEAQLQQGHDYFYLPADEHKSLIDDLKASGQIYASTVHLVLLTREGYARMSSR</sequence>
<organism evidence="1">
    <name type="scientific">marine sediment metagenome</name>
    <dbReference type="NCBI Taxonomy" id="412755"/>
    <lineage>
        <taxon>unclassified sequences</taxon>
        <taxon>metagenomes</taxon>
        <taxon>ecological metagenomes</taxon>
    </lineage>
</organism>
<reference evidence="1" key="1">
    <citation type="journal article" date="2015" name="Nature">
        <title>Complex archaea that bridge the gap between prokaryotes and eukaryotes.</title>
        <authorList>
            <person name="Spang A."/>
            <person name="Saw J.H."/>
            <person name="Jorgensen S.L."/>
            <person name="Zaremba-Niedzwiedzka K."/>
            <person name="Martijn J."/>
            <person name="Lind A.E."/>
            <person name="van Eijk R."/>
            <person name="Schleper C."/>
            <person name="Guy L."/>
            <person name="Ettema T.J."/>
        </authorList>
    </citation>
    <scope>NUCLEOTIDE SEQUENCE</scope>
</reference>
<dbReference type="AlphaFoldDB" id="A0A0F9V6H0"/>
<proteinExistence type="predicted"/>
<comment type="caution">
    <text evidence="1">The sequence shown here is derived from an EMBL/GenBank/DDBJ whole genome shotgun (WGS) entry which is preliminary data.</text>
</comment>
<dbReference type="EMBL" id="LAZR01000046">
    <property type="protein sequence ID" value="KKN99594.1"/>
    <property type="molecule type" value="Genomic_DNA"/>
</dbReference>
<gene>
    <name evidence="1" type="ORF">LCGC14_0136850</name>
</gene>